<evidence type="ECO:0000256" key="1">
    <source>
        <dbReference type="ARBA" id="ARBA00004429"/>
    </source>
</evidence>
<dbReference type="Gene3D" id="3.30.2090.10">
    <property type="entry name" value="Multidrug efflux transporter AcrB TolC docking domain, DN and DC subdomains"/>
    <property type="match status" value="2"/>
</dbReference>
<accession>A0ABT4R243</accession>
<dbReference type="SUPFAM" id="SSF82693">
    <property type="entry name" value="Multidrug efflux transporter AcrB pore domain, PN1, PN2, PC1 and PC2 subdomains"/>
    <property type="match status" value="4"/>
</dbReference>
<evidence type="ECO:0000256" key="7">
    <source>
        <dbReference type="ARBA" id="ARBA00022989"/>
    </source>
</evidence>
<evidence type="ECO:0000256" key="9">
    <source>
        <dbReference type="RuleBase" id="RU364070"/>
    </source>
</evidence>
<evidence type="ECO:0000256" key="2">
    <source>
        <dbReference type="ARBA" id="ARBA00010942"/>
    </source>
</evidence>
<keyword evidence="5 9" id="KW-0997">Cell inner membrane</keyword>
<feature type="transmembrane region" description="Helical" evidence="9">
    <location>
        <begin position="438"/>
        <end position="458"/>
    </location>
</feature>
<dbReference type="InterPro" id="IPR004764">
    <property type="entry name" value="MdtF-like"/>
</dbReference>
<name>A0ABT4R243_9HYPH</name>
<evidence type="ECO:0000313" key="11">
    <source>
        <dbReference type="EMBL" id="MCZ8547804.1"/>
    </source>
</evidence>
<feature type="transmembrane region" description="Helical" evidence="9">
    <location>
        <begin position="340"/>
        <end position="359"/>
    </location>
</feature>
<dbReference type="Pfam" id="PF00873">
    <property type="entry name" value="ACR_tran"/>
    <property type="match status" value="1"/>
</dbReference>
<comment type="caution">
    <text evidence="9">Lacks conserved residue(s) required for the propagation of feature annotation.</text>
</comment>
<dbReference type="NCBIfam" id="TIGR00915">
    <property type="entry name" value="2A0602"/>
    <property type="match status" value="1"/>
</dbReference>
<feature type="compositionally biased region" description="Low complexity" evidence="10">
    <location>
        <begin position="1035"/>
        <end position="1048"/>
    </location>
</feature>
<dbReference type="NCBIfam" id="NF000282">
    <property type="entry name" value="RND_permease_1"/>
    <property type="match status" value="1"/>
</dbReference>
<dbReference type="PANTHER" id="PTHR32063:SF13">
    <property type="entry name" value="MULTIDRUG EFFLUX PUMP SUBUNIT ACRB-RELATED"/>
    <property type="match status" value="1"/>
</dbReference>
<comment type="similarity">
    <text evidence="2 9">Belongs to the resistance-nodulation-cell division (RND) (TC 2.A.6) family.</text>
</comment>
<dbReference type="EMBL" id="JAPFQA010000018">
    <property type="protein sequence ID" value="MCZ8547804.1"/>
    <property type="molecule type" value="Genomic_DNA"/>
</dbReference>
<evidence type="ECO:0000256" key="8">
    <source>
        <dbReference type="ARBA" id="ARBA00023136"/>
    </source>
</evidence>
<feature type="transmembrane region" description="Helical" evidence="9">
    <location>
        <begin position="998"/>
        <end position="1024"/>
    </location>
</feature>
<feature type="region of interest" description="Disordered" evidence="10">
    <location>
        <begin position="1033"/>
        <end position="1055"/>
    </location>
</feature>
<evidence type="ECO:0000256" key="10">
    <source>
        <dbReference type="SAM" id="MobiDB-lite"/>
    </source>
</evidence>
<dbReference type="SUPFAM" id="SSF82714">
    <property type="entry name" value="Multidrug efflux transporter AcrB TolC docking domain, DN and DC subdomains"/>
    <property type="match status" value="2"/>
</dbReference>
<keyword evidence="6 9" id="KW-0812">Transmembrane</keyword>
<organism evidence="11 12">
    <name type="scientific">Mesorhizobium qingshengii</name>
    <dbReference type="NCBI Taxonomy" id="1165689"/>
    <lineage>
        <taxon>Bacteria</taxon>
        <taxon>Pseudomonadati</taxon>
        <taxon>Pseudomonadota</taxon>
        <taxon>Alphaproteobacteria</taxon>
        <taxon>Hyphomicrobiales</taxon>
        <taxon>Phyllobacteriaceae</taxon>
        <taxon>Mesorhizobium</taxon>
    </lineage>
</organism>
<dbReference type="InterPro" id="IPR001036">
    <property type="entry name" value="Acrflvin-R"/>
</dbReference>
<protein>
    <recommendedName>
        <fullName evidence="9">Efflux pump membrane transporter</fullName>
    </recommendedName>
</protein>
<dbReference type="Gene3D" id="1.20.1640.10">
    <property type="entry name" value="Multidrug efflux transporter AcrB transmembrane domain"/>
    <property type="match status" value="2"/>
</dbReference>
<dbReference type="SUPFAM" id="SSF82866">
    <property type="entry name" value="Multidrug efflux transporter AcrB transmembrane domain"/>
    <property type="match status" value="2"/>
</dbReference>
<sequence length="1055" mass="111944">MSAFFINRPIFAWVIAIVIMLGGLLALTTLPISQYPQIAPTTVNISATYPGADAQTVENSVTKVIEQGMTGIDNLDYMTATSTSTGSASITLTFTSAADPDTAQVQTQNKLQLVQSQLPQVVQSNGITVSKSSTGFLMVIGFVSSDGKMNSTDLADYVDATVNDTLKRVEGVGSTQLFGSGYAMRIWLDPDKLAKYALMPSDVASAIEAQNTQVSAGQLGGLPARKGQQLNATVTAKSRLQTAEQFRNIILKSQTDGSLVRLNDVATVELGAKSYTTQANFNGKPAAGVAVNLATGANAINTAEAVRTTINRLSSTFPQGVEVVYPYDTSPFVRLSIEEVVKTLAEAIVLVFLVMFIFLQNLRATIIPTIAVPVVLLGTFGVLSLFGYSVNTLTMFAMVLAIGLLVDDAIVVVENVERVMQEEGLSPKEATRKSMNEITGALIGIATVLSAVFVPMAFFGGSTGIIYRQFSVTIVSAMVLSVLVALVLTPALCATILRPPKDHATQTGPFGWFNRAFDRGATAYRDGSHGIINRGKRFLVVFLAIVVAVGWMFARLPSSFLPEEDQGILITSVQLPVGATQDRTERVLAQVTDHYLKEEKDAVEGVFTASGFGFGGAGQNVGIAFVRLKDFAQRTSPASAAQAIAGRAMGAFSRIRDARVFALAPPAIQGFGNTNGFDFFLQDVNGAGHDALIQTRNQLLGLAAQSKVLANTRPNGQEDQPQFSVDIDQEKASALGVSLADINNTLSTAWGSDYVNDFIDRGRVKPVYLQSDPNFRMQPEDLEKWQVRNASGAMVPFSAFASSHWTFGSPRLERYNGSAAVEIQGAAATGVSSGAAMDEIDKLVAQLPAGYSHEWTGLSHQERLSGNQALSLYAISALVVFLCLAALYESWSIPFAVMLSVPIGIFGALLAASLFGQSNDVYFKVGLLTTIGLAAKNAILIVEFAIERQTAGMGLVEATLEAARQRLRPILMTSLAFILGVTPLAIASGAGSGAQNSVGIGVMGGMIAATVIGVFLVPLLFVTVRRIFKGGAAKQETGQDTGQDTGETPATANQQ</sequence>
<dbReference type="InterPro" id="IPR027463">
    <property type="entry name" value="AcrB_DN_DC_subdom"/>
</dbReference>
<dbReference type="Gene3D" id="3.30.70.1440">
    <property type="entry name" value="Multidrug efflux transporter AcrB pore domain"/>
    <property type="match status" value="1"/>
</dbReference>
<evidence type="ECO:0000256" key="3">
    <source>
        <dbReference type="ARBA" id="ARBA00022448"/>
    </source>
</evidence>
<comment type="caution">
    <text evidence="11">The sequence shown here is derived from an EMBL/GenBank/DDBJ whole genome shotgun (WGS) entry which is preliminary data.</text>
</comment>
<evidence type="ECO:0000313" key="12">
    <source>
        <dbReference type="Proteomes" id="UP001152178"/>
    </source>
</evidence>
<dbReference type="PRINTS" id="PR00702">
    <property type="entry name" value="ACRIFLAVINRP"/>
</dbReference>
<keyword evidence="8 9" id="KW-0472">Membrane</keyword>
<feature type="transmembrane region" description="Helical" evidence="9">
    <location>
        <begin position="967"/>
        <end position="986"/>
    </location>
</feature>
<dbReference type="Gene3D" id="3.30.70.1320">
    <property type="entry name" value="Multidrug efflux transporter AcrB pore domain like"/>
    <property type="match status" value="1"/>
</dbReference>
<evidence type="ECO:0000256" key="6">
    <source>
        <dbReference type="ARBA" id="ARBA00022692"/>
    </source>
</evidence>
<reference evidence="11" key="1">
    <citation type="submission" date="2022-11" db="EMBL/GenBank/DDBJ databases">
        <authorList>
            <person name="Coimbra C."/>
        </authorList>
    </citation>
    <scope>NUCLEOTIDE SEQUENCE</scope>
    <source>
        <strain evidence="11">Jales19</strain>
    </source>
</reference>
<dbReference type="Gene3D" id="3.30.70.1430">
    <property type="entry name" value="Multidrug efflux transporter AcrB pore domain"/>
    <property type="match status" value="2"/>
</dbReference>
<evidence type="ECO:0000256" key="4">
    <source>
        <dbReference type="ARBA" id="ARBA00022475"/>
    </source>
</evidence>
<keyword evidence="4" id="KW-1003">Cell membrane</keyword>
<keyword evidence="7 9" id="KW-1133">Transmembrane helix</keyword>
<keyword evidence="3 9" id="KW-0813">Transport</keyword>
<dbReference type="PANTHER" id="PTHR32063">
    <property type="match status" value="1"/>
</dbReference>
<feature type="transmembrane region" description="Helical" evidence="9">
    <location>
        <begin position="366"/>
        <end position="387"/>
    </location>
</feature>
<evidence type="ECO:0000256" key="5">
    <source>
        <dbReference type="ARBA" id="ARBA00022519"/>
    </source>
</evidence>
<feature type="transmembrane region" description="Helical" evidence="9">
    <location>
        <begin position="870"/>
        <end position="888"/>
    </location>
</feature>
<gene>
    <name evidence="11" type="ORF">OOJ09_26775</name>
</gene>
<feature type="transmembrane region" description="Helical" evidence="9">
    <location>
        <begin position="895"/>
        <end position="915"/>
    </location>
</feature>
<keyword evidence="12" id="KW-1185">Reference proteome</keyword>
<comment type="subcellular location">
    <subcellularLocation>
        <location evidence="1 9">Cell inner membrane</location>
        <topology evidence="1 9">Multi-pass membrane protein</topology>
    </subcellularLocation>
</comment>
<dbReference type="RefSeq" id="WP_269908076.1">
    <property type="nucleotide sequence ID" value="NZ_JAPFQA010000018.1"/>
</dbReference>
<feature type="transmembrane region" description="Helical" evidence="9">
    <location>
        <begin position="538"/>
        <end position="554"/>
    </location>
</feature>
<proteinExistence type="inferred from homology"/>
<feature type="transmembrane region" description="Helical" evidence="9">
    <location>
        <begin position="470"/>
        <end position="497"/>
    </location>
</feature>
<dbReference type="Proteomes" id="UP001152178">
    <property type="component" value="Unassembled WGS sequence"/>
</dbReference>